<reference evidence="1 2" key="1">
    <citation type="journal article" date="2015" name="Stand. Genomic Sci.">
        <title>Genomic Encyclopedia of Bacterial and Archaeal Type Strains, Phase III: the genomes of soil and plant-associated and newly described type strains.</title>
        <authorList>
            <person name="Whitman W.B."/>
            <person name="Woyke T."/>
            <person name="Klenk H.P."/>
            <person name="Zhou Y."/>
            <person name="Lilburn T.G."/>
            <person name="Beck B.J."/>
            <person name="De Vos P."/>
            <person name="Vandamme P."/>
            <person name="Eisen J.A."/>
            <person name="Garrity G."/>
            <person name="Hugenholtz P."/>
            <person name="Kyrpides N.C."/>
        </authorList>
    </citation>
    <scope>NUCLEOTIDE SEQUENCE [LARGE SCALE GENOMIC DNA]</scope>
    <source>
        <strain evidence="1 2">CGMCC 1.2546</strain>
    </source>
</reference>
<evidence type="ECO:0008006" key="3">
    <source>
        <dbReference type="Google" id="ProtNLM"/>
    </source>
</evidence>
<feature type="non-terminal residue" evidence="1">
    <location>
        <position position="50"/>
    </location>
</feature>
<comment type="caution">
    <text evidence="1">The sequence shown here is derived from an EMBL/GenBank/DDBJ whole genome shotgun (WGS) entry which is preliminary data.</text>
</comment>
<evidence type="ECO:0000313" key="2">
    <source>
        <dbReference type="Proteomes" id="UP000317122"/>
    </source>
</evidence>
<gene>
    <name evidence="1" type="ORF">IQ26_07737</name>
</gene>
<name>A0A562M8H6_9HYPH</name>
<dbReference type="InterPro" id="IPR029044">
    <property type="entry name" value="Nucleotide-diphossugar_trans"/>
</dbReference>
<proteinExistence type="predicted"/>
<dbReference type="Proteomes" id="UP000317122">
    <property type="component" value="Unassembled WGS sequence"/>
</dbReference>
<dbReference type="AlphaFoldDB" id="A0A562M8H6"/>
<dbReference type="SUPFAM" id="SSF53448">
    <property type="entry name" value="Nucleotide-diphospho-sugar transferases"/>
    <property type="match status" value="1"/>
</dbReference>
<dbReference type="EMBL" id="VLKT01000136">
    <property type="protein sequence ID" value="TWI16234.1"/>
    <property type="molecule type" value="Genomic_DNA"/>
</dbReference>
<accession>A0A562M8H6</accession>
<keyword evidence="2" id="KW-1185">Reference proteome</keyword>
<protein>
    <recommendedName>
        <fullName evidence="3">Glycosyl transferase family 2</fullName>
    </recommendedName>
</protein>
<organism evidence="1 2">
    <name type="scientific">Mesorhizobium tianshanense</name>
    <dbReference type="NCBI Taxonomy" id="39844"/>
    <lineage>
        <taxon>Bacteria</taxon>
        <taxon>Pseudomonadati</taxon>
        <taxon>Pseudomonadota</taxon>
        <taxon>Alphaproteobacteria</taxon>
        <taxon>Hyphomicrobiales</taxon>
        <taxon>Phyllobacteriaceae</taxon>
        <taxon>Mesorhizobium</taxon>
    </lineage>
</organism>
<evidence type="ECO:0000313" key="1">
    <source>
        <dbReference type="EMBL" id="TWI16234.1"/>
    </source>
</evidence>
<sequence length="50" mass="5517">MRTDPAYADAAQRAPGRVRIFIDGDCILQPDFVAQHRALAKPNHLVTGSR</sequence>